<dbReference type="Proteomes" id="UP000079169">
    <property type="component" value="Unplaced"/>
</dbReference>
<reference evidence="3" key="1">
    <citation type="submission" date="2025-08" db="UniProtKB">
        <authorList>
            <consortium name="RefSeq"/>
        </authorList>
    </citation>
    <scope>IDENTIFICATION</scope>
</reference>
<evidence type="ECO:0000313" key="2">
    <source>
        <dbReference type="Proteomes" id="UP000079169"/>
    </source>
</evidence>
<evidence type="ECO:0000313" key="3">
    <source>
        <dbReference type="RefSeq" id="XP_026685057.1"/>
    </source>
</evidence>
<dbReference type="AlphaFoldDB" id="A0A3Q0J986"/>
<keyword evidence="1" id="KW-0175">Coiled coil</keyword>
<organism evidence="2 3">
    <name type="scientific">Diaphorina citri</name>
    <name type="common">Asian citrus psyllid</name>
    <dbReference type="NCBI Taxonomy" id="121845"/>
    <lineage>
        <taxon>Eukaryota</taxon>
        <taxon>Metazoa</taxon>
        <taxon>Ecdysozoa</taxon>
        <taxon>Arthropoda</taxon>
        <taxon>Hexapoda</taxon>
        <taxon>Insecta</taxon>
        <taxon>Pterygota</taxon>
        <taxon>Neoptera</taxon>
        <taxon>Paraneoptera</taxon>
        <taxon>Hemiptera</taxon>
        <taxon>Sternorrhyncha</taxon>
        <taxon>Psylloidea</taxon>
        <taxon>Psyllidae</taxon>
        <taxon>Diaphorininae</taxon>
        <taxon>Diaphorina</taxon>
    </lineage>
</organism>
<feature type="coiled-coil region" evidence="1">
    <location>
        <begin position="30"/>
        <end position="138"/>
    </location>
</feature>
<sequence length="147" mass="17855">MEITASHNTFVQMFNLELNKKNIHDVEMTKDNYKHVLANENKKTKTLQEELKRVDLENKDLKRQIQSYKLEIDNNKMDYTNLIFALRNELKSETNRLNVLNERNKELDNIIKNQKAHLEKVQANIENEIRKRKNVERKIYFRWNQKI</sequence>
<dbReference type="RefSeq" id="XP_026685057.1">
    <property type="nucleotide sequence ID" value="XM_026829256.1"/>
</dbReference>
<dbReference type="GeneID" id="103517011"/>
<name>A0A3Q0J986_DIACI</name>
<protein>
    <submittedName>
        <fullName evidence="3">Uncharacterized protein LOC103517011 isoform X2</fullName>
    </submittedName>
</protein>
<accession>A0A3Q0J986</accession>
<evidence type="ECO:0000256" key="1">
    <source>
        <dbReference type="SAM" id="Coils"/>
    </source>
</evidence>
<proteinExistence type="predicted"/>
<keyword evidence="2" id="KW-1185">Reference proteome</keyword>
<gene>
    <name evidence="3" type="primary">LOC103517011</name>
</gene>